<evidence type="ECO:0000313" key="3">
    <source>
        <dbReference type="Proteomes" id="UP000655410"/>
    </source>
</evidence>
<keyword evidence="3" id="KW-1185">Reference proteome</keyword>
<organism evidence="2 3">
    <name type="scientific">Nocardioides phosphati</name>
    <dbReference type="NCBI Taxonomy" id="1867775"/>
    <lineage>
        <taxon>Bacteria</taxon>
        <taxon>Bacillati</taxon>
        <taxon>Actinomycetota</taxon>
        <taxon>Actinomycetes</taxon>
        <taxon>Propionibacteriales</taxon>
        <taxon>Nocardioidaceae</taxon>
        <taxon>Nocardioides</taxon>
    </lineage>
</organism>
<protein>
    <recommendedName>
        <fullName evidence="4">Secreted protein</fullName>
    </recommendedName>
</protein>
<comment type="caution">
    <text evidence="2">The sequence shown here is derived from an EMBL/GenBank/DDBJ whole genome shotgun (WGS) entry which is preliminary data.</text>
</comment>
<name>A0ABQ2NE40_9ACTN</name>
<sequence length="63" mass="6596">MRRVIEVALVAAVLLGAGAAAPAHADDAFGQHVRQCEKNMGFDGVHNPGMHHGAAGWDPQHVC</sequence>
<reference evidence="3" key="1">
    <citation type="journal article" date="2019" name="Int. J. Syst. Evol. Microbiol.">
        <title>The Global Catalogue of Microorganisms (GCM) 10K type strain sequencing project: providing services to taxonomists for standard genome sequencing and annotation.</title>
        <authorList>
            <consortium name="The Broad Institute Genomics Platform"/>
            <consortium name="The Broad Institute Genome Sequencing Center for Infectious Disease"/>
            <person name="Wu L."/>
            <person name="Ma J."/>
        </authorList>
    </citation>
    <scope>NUCLEOTIDE SEQUENCE [LARGE SCALE GENOMIC DNA]</scope>
    <source>
        <strain evidence="3">CGMCC 4.7371</strain>
    </source>
</reference>
<feature type="signal peptide" evidence="1">
    <location>
        <begin position="1"/>
        <end position="25"/>
    </location>
</feature>
<dbReference type="Proteomes" id="UP000655410">
    <property type="component" value="Unassembled WGS sequence"/>
</dbReference>
<evidence type="ECO:0000313" key="2">
    <source>
        <dbReference type="EMBL" id="GGO92868.1"/>
    </source>
</evidence>
<proteinExistence type="predicted"/>
<dbReference type="EMBL" id="BMNI01000009">
    <property type="protein sequence ID" value="GGO92868.1"/>
    <property type="molecule type" value="Genomic_DNA"/>
</dbReference>
<keyword evidence="1" id="KW-0732">Signal</keyword>
<dbReference type="RefSeq" id="WP_188784865.1">
    <property type="nucleotide sequence ID" value="NZ_BMNI01000009.1"/>
</dbReference>
<evidence type="ECO:0008006" key="4">
    <source>
        <dbReference type="Google" id="ProtNLM"/>
    </source>
</evidence>
<evidence type="ECO:0000256" key="1">
    <source>
        <dbReference type="SAM" id="SignalP"/>
    </source>
</evidence>
<feature type="chain" id="PRO_5046536397" description="Secreted protein" evidence="1">
    <location>
        <begin position="26"/>
        <end position="63"/>
    </location>
</feature>
<gene>
    <name evidence="2" type="ORF">GCM10011584_30270</name>
</gene>
<accession>A0ABQ2NE40</accession>